<keyword evidence="1" id="KW-0472">Membrane</keyword>
<reference evidence="2" key="2">
    <citation type="submission" date="2021-01" db="EMBL/GenBank/DDBJ databases">
        <authorList>
            <person name="Kang M."/>
        </authorList>
    </citation>
    <scope>NUCLEOTIDE SEQUENCE</scope>
    <source>
        <strain evidence="2">KACC 17527</strain>
    </source>
</reference>
<keyword evidence="1" id="KW-0812">Transmembrane</keyword>
<name>A0A934TR95_9BURK</name>
<dbReference type="Proteomes" id="UP000630528">
    <property type="component" value="Unassembled WGS sequence"/>
</dbReference>
<sequence length="187" mass="19133">MKAQRGFSLLEVLVSMLVIMFGLLGIANMQMLAVSNTETGRYNSMAAMFASDMAARMQGNKAYWGAPANSITVSGTTVTNGPTSTSKNCASVTCSGSELAYYDLKNWGASLVGSVSGTVATQGLPGGNASIACNTTSSPTVCTLTINWTEKNIGLTTATVAASSPTGALATGTSSTHSHQTLVSIQQ</sequence>
<dbReference type="NCBIfam" id="TIGR02523">
    <property type="entry name" value="type_IV_pilV"/>
    <property type="match status" value="1"/>
</dbReference>
<dbReference type="InterPro" id="IPR012902">
    <property type="entry name" value="N_methyl_site"/>
</dbReference>
<evidence type="ECO:0000256" key="1">
    <source>
        <dbReference type="SAM" id="Phobius"/>
    </source>
</evidence>
<dbReference type="Pfam" id="PF07963">
    <property type="entry name" value="N_methyl"/>
    <property type="match status" value="1"/>
</dbReference>
<dbReference type="AlphaFoldDB" id="A0A934TR95"/>
<comment type="caution">
    <text evidence="2">The sequence shown here is derived from an EMBL/GenBank/DDBJ whole genome shotgun (WGS) entry which is preliminary data.</text>
</comment>
<keyword evidence="1" id="KW-1133">Transmembrane helix</keyword>
<evidence type="ECO:0000313" key="3">
    <source>
        <dbReference type="Proteomes" id="UP000630528"/>
    </source>
</evidence>
<dbReference type="RefSeq" id="WP_201168272.1">
    <property type="nucleotide sequence ID" value="NZ_JAEPWM010000002.1"/>
</dbReference>
<accession>A0A934TR95</accession>
<dbReference type="InterPro" id="IPR013362">
    <property type="entry name" value="Pilus_4_PilV"/>
</dbReference>
<keyword evidence="3" id="KW-1185">Reference proteome</keyword>
<proteinExistence type="predicted"/>
<dbReference type="NCBIfam" id="TIGR02532">
    <property type="entry name" value="IV_pilin_GFxxxE"/>
    <property type="match status" value="1"/>
</dbReference>
<gene>
    <name evidence="2" type="primary">pilV</name>
    <name evidence="2" type="ORF">JJB11_08265</name>
</gene>
<protein>
    <submittedName>
        <fullName evidence="2">Type IV pilus modification protein PilV</fullName>
    </submittedName>
</protein>
<feature type="transmembrane region" description="Helical" evidence="1">
    <location>
        <begin position="12"/>
        <end position="33"/>
    </location>
</feature>
<reference evidence="2" key="1">
    <citation type="journal article" date="2012" name="J. Microbiol. Biotechnol.">
        <title>Ramlibacter ginsenosidimutans sp. nov., with ginsenoside-converting activity.</title>
        <authorList>
            <person name="Wang L."/>
            <person name="An D.S."/>
            <person name="Kim S.G."/>
            <person name="Jin F.X."/>
            <person name="Kim S.C."/>
            <person name="Lee S.T."/>
            <person name="Im W.T."/>
        </authorList>
    </citation>
    <scope>NUCLEOTIDE SEQUENCE</scope>
    <source>
        <strain evidence="2">KACC 17527</strain>
    </source>
</reference>
<dbReference type="EMBL" id="JAEPWM010000002">
    <property type="protein sequence ID" value="MBK6006089.1"/>
    <property type="molecule type" value="Genomic_DNA"/>
</dbReference>
<organism evidence="2 3">
    <name type="scientific">Ramlibacter ginsenosidimutans</name>
    <dbReference type="NCBI Taxonomy" id="502333"/>
    <lineage>
        <taxon>Bacteria</taxon>
        <taxon>Pseudomonadati</taxon>
        <taxon>Pseudomonadota</taxon>
        <taxon>Betaproteobacteria</taxon>
        <taxon>Burkholderiales</taxon>
        <taxon>Comamonadaceae</taxon>
        <taxon>Ramlibacter</taxon>
    </lineage>
</organism>
<evidence type="ECO:0000313" key="2">
    <source>
        <dbReference type="EMBL" id="MBK6006089.1"/>
    </source>
</evidence>